<reference evidence="5" key="1">
    <citation type="submission" date="2009-10" db="EMBL/GenBank/DDBJ databases">
        <title>Diversity of trophic interactions inside an arsenic-rich microbial ecosystem.</title>
        <authorList>
            <person name="Bertin P.N."/>
            <person name="Heinrich-Salmeron A."/>
            <person name="Pelletier E."/>
            <person name="Goulhen-Chollet F."/>
            <person name="Arsene-Ploetze F."/>
            <person name="Gallien S."/>
            <person name="Calteau A."/>
            <person name="Vallenet D."/>
            <person name="Casiot C."/>
            <person name="Chane-Woon-Ming B."/>
            <person name="Giloteaux L."/>
            <person name="Barakat M."/>
            <person name="Bonnefoy V."/>
            <person name="Bruneel O."/>
            <person name="Chandler M."/>
            <person name="Cleiss J."/>
            <person name="Duran R."/>
            <person name="Elbaz-Poulichet F."/>
            <person name="Fonknechten N."/>
            <person name="Lauga B."/>
            <person name="Mornico D."/>
            <person name="Ortet P."/>
            <person name="Schaeffer C."/>
            <person name="Siguier P."/>
            <person name="Alexander Thil Smith A."/>
            <person name="Van Dorsselaer A."/>
            <person name="Weissenbach J."/>
            <person name="Medigue C."/>
            <person name="Le Paslier D."/>
        </authorList>
    </citation>
    <scope>NUCLEOTIDE SEQUENCE</scope>
</reference>
<accession>E6PSS7</accession>
<keyword evidence="2" id="KW-0238">DNA-binding</keyword>
<dbReference type="InterPro" id="IPR012318">
    <property type="entry name" value="HTH_CRP"/>
</dbReference>
<protein>
    <submittedName>
        <fullName evidence="5">Putative Transcription factor Fnr</fullName>
    </submittedName>
</protein>
<dbReference type="PRINTS" id="PR00034">
    <property type="entry name" value="HTHCRP"/>
</dbReference>
<dbReference type="Pfam" id="PF13545">
    <property type="entry name" value="HTH_Crp_2"/>
    <property type="match status" value="1"/>
</dbReference>
<sequence length="112" mass="12929">MLGSTRADERIARFILELFERYKPNMIESDVLTLSMNREEIGSYLGLRLETGSRIMSEFHQAELLEVNKRNLRMINPSGLQSLLSGCATHERRQHYARLPVHAYSSMLTEAM</sequence>
<dbReference type="EMBL" id="CABM01000048">
    <property type="protein sequence ID" value="CBH97984.1"/>
    <property type="molecule type" value="Genomic_DNA"/>
</dbReference>
<evidence type="ECO:0000259" key="4">
    <source>
        <dbReference type="PROSITE" id="PS51063"/>
    </source>
</evidence>
<dbReference type="Gene3D" id="1.10.10.10">
    <property type="entry name" value="Winged helix-like DNA-binding domain superfamily/Winged helix DNA-binding domain"/>
    <property type="match status" value="1"/>
</dbReference>
<name>E6PSS7_9ZZZZ</name>
<dbReference type="SUPFAM" id="SSF46785">
    <property type="entry name" value="Winged helix' DNA-binding domain"/>
    <property type="match status" value="1"/>
</dbReference>
<gene>
    <name evidence="5" type="ORF">CARN2_3460</name>
</gene>
<evidence type="ECO:0000256" key="3">
    <source>
        <dbReference type="ARBA" id="ARBA00023163"/>
    </source>
</evidence>
<dbReference type="InterPro" id="IPR036390">
    <property type="entry name" value="WH_DNA-bd_sf"/>
</dbReference>
<evidence type="ECO:0000256" key="2">
    <source>
        <dbReference type="ARBA" id="ARBA00023125"/>
    </source>
</evidence>
<dbReference type="InterPro" id="IPR036388">
    <property type="entry name" value="WH-like_DNA-bd_sf"/>
</dbReference>
<evidence type="ECO:0000256" key="1">
    <source>
        <dbReference type="ARBA" id="ARBA00023015"/>
    </source>
</evidence>
<organism evidence="5">
    <name type="scientific">mine drainage metagenome</name>
    <dbReference type="NCBI Taxonomy" id="410659"/>
    <lineage>
        <taxon>unclassified sequences</taxon>
        <taxon>metagenomes</taxon>
        <taxon>ecological metagenomes</taxon>
    </lineage>
</organism>
<dbReference type="GO" id="GO:0006355">
    <property type="term" value="P:regulation of DNA-templated transcription"/>
    <property type="evidence" value="ECO:0007669"/>
    <property type="project" value="InterPro"/>
</dbReference>
<dbReference type="PROSITE" id="PS51063">
    <property type="entry name" value="HTH_CRP_2"/>
    <property type="match status" value="1"/>
</dbReference>
<feature type="domain" description="HTH crp-type" evidence="4">
    <location>
        <begin position="5"/>
        <end position="78"/>
    </location>
</feature>
<keyword evidence="1" id="KW-0805">Transcription regulation</keyword>
<dbReference type="FunFam" id="1.10.10.10:FF:000028">
    <property type="entry name" value="Fumarate/nitrate reduction transcriptional regulator Fnr"/>
    <property type="match status" value="1"/>
</dbReference>
<keyword evidence="3" id="KW-0804">Transcription</keyword>
<dbReference type="AlphaFoldDB" id="E6PSS7"/>
<evidence type="ECO:0000313" key="5">
    <source>
        <dbReference type="EMBL" id="CBH97984.1"/>
    </source>
</evidence>
<comment type="caution">
    <text evidence="5">The sequence shown here is derived from an EMBL/GenBank/DDBJ whole genome shotgun (WGS) entry which is preliminary data.</text>
</comment>
<proteinExistence type="predicted"/>
<dbReference type="SMART" id="SM00419">
    <property type="entry name" value="HTH_CRP"/>
    <property type="match status" value="1"/>
</dbReference>
<dbReference type="GO" id="GO:0003677">
    <property type="term" value="F:DNA binding"/>
    <property type="evidence" value="ECO:0007669"/>
    <property type="project" value="UniProtKB-KW"/>
</dbReference>